<gene>
    <name evidence="1" type="ORF">L2E82_44085</name>
</gene>
<evidence type="ECO:0000313" key="2">
    <source>
        <dbReference type="Proteomes" id="UP001055811"/>
    </source>
</evidence>
<sequence length="236" mass="27324">MALHLETGSRFEGKPYLIECPLPILPRHGITQQLHDEHDFLIDESEEVCSLMLLTIDPKIRKDFVFIGPYDWSRLLEERSSVGPYVLKIVRYIGELCRLGHPIDRKLSADIILNSLTSQYDLFIQMYRKGNQDKTIMKMYSMLTLYELFIEIHGSIDPATSGLSPVMRHIKRRSRSTVGPVLRCLKLGIHRVGYSHRKIGRCSKAKQFGNSEKTVVRSSEMFKHFKVKYKINKAEI</sequence>
<proteinExistence type="predicted"/>
<organism evidence="1 2">
    <name type="scientific">Cichorium intybus</name>
    <name type="common">Chicory</name>
    <dbReference type="NCBI Taxonomy" id="13427"/>
    <lineage>
        <taxon>Eukaryota</taxon>
        <taxon>Viridiplantae</taxon>
        <taxon>Streptophyta</taxon>
        <taxon>Embryophyta</taxon>
        <taxon>Tracheophyta</taxon>
        <taxon>Spermatophyta</taxon>
        <taxon>Magnoliopsida</taxon>
        <taxon>eudicotyledons</taxon>
        <taxon>Gunneridae</taxon>
        <taxon>Pentapetalae</taxon>
        <taxon>asterids</taxon>
        <taxon>campanulids</taxon>
        <taxon>Asterales</taxon>
        <taxon>Asteraceae</taxon>
        <taxon>Cichorioideae</taxon>
        <taxon>Cichorieae</taxon>
        <taxon>Cichoriinae</taxon>
        <taxon>Cichorium</taxon>
    </lineage>
</organism>
<evidence type="ECO:0000313" key="1">
    <source>
        <dbReference type="EMBL" id="KAI3699661.1"/>
    </source>
</evidence>
<reference evidence="2" key="1">
    <citation type="journal article" date="2022" name="Mol. Ecol. Resour.">
        <title>The genomes of chicory, endive, great burdock and yacon provide insights into Asteraceae palaeo-polyploidization history and plant inulin production.</title>
        <authorList>
            <person name="Fan W."/>
            <person name="Wang S."/>
            <person name="Wang H."/>
            <person name="Wang A."/>
            <person name="Jiang F."/>
            <person name="Liu H."/>
            <person name="Zhao H."/>
            <person name="Xu D."/>
            <person name="Zhang Y."/>
        </authorList>
    </citation>
    <scope>NUCLEOTIDE SEQUENCE [LARGE SCALE GENOMIC DNA]</scope>
    <source>
        <strain evidence="2">cv. Punajuju</strain>
    </source>
</reference>
<reference evidence="1 2" key="2">
    <citation type="journal article" date="2022" name="Mol. Ecol. Resour.">
        <title>The genomes of chicory, endive, great burdock and yacon provide insights into Asteraceae paleo-polyploidization history and plant inulin production.</title>
        <authorList>
            <person name="Fan W."/>
            <person name="Wang S."/>
            <person name="Wang H."/>
            <person name="Wang A."/>
            <person name="Jiang F."/>
            <person name="Liu H."/>
            <person name="Zhao H."/>
            <person name="Xu D."/>
            <person name="Zhang Y."/>
        </authorList>
    </citation>
    <scope>NUCLEOTIDE SEQUENCE [LARGE SCALE GENOMIC DNA]</scope>
    <source>
        <strain evidence="2">cv. Punajuju</strain>
        <tissue evidence="1">Leaves</tissue>
    </source>
</reference>
<keyword evidence="2" id="KW-1185">Reference proteome</keyword>
<dbReference type="Proteomes" id="UP001055811">
    <property type="component" value="Linkage Group LG08"/>
</dbReference>
<comment type="caution">
    <text evidence="1">The sequence shown here is derived from an EMBL/GenBank/DDBJ whole genome shotgun (WGS) entry which is preliminary data.</text>
</comment>
<name>A0ACB8ZQA0_CICIN</name>
<protein>
    <submittedName>
        <fullName evidence="1">Uncharacterized protein</fullName>
    </submittedName>
</protein>
<dbReference type="EMBL" id="CM042016">
    <property type="protein sequence ID" value="KAI3699661.1"/>
    <property type="molecule type" value="Genomic_DNA"/>
</dbReference>
<accession>A0ACB8ZQA0</accession>